<reference evidence="8" key="1">
    <citation type="submission" date="2017-06" db="EMBL/GenBank/DDBJ databases">
        <authorList>
            <person name="Varghese N."/>
            <person name="Submissions S."/>
        </authorList>
    </citation>
    <scope>NUCLEOTIDE SEQUENCE [LARGE SCALE GENOMIC DNA]</scope>
    <source>
        <strain evidence="8">DSM 22348</strain>
    </source>
</reference>
<keyword evidence="8" id="KW-1185">Reference proteome</keyword>
<dbReference type="PANTHER" id="PTHR23513">
    <property type="entry name" value="INTEGRAL MEMBRANE EFFLUX PROTEIN-RELATED"/>
    <property type="match status" value="1"/>
</dbReference>
<dbReference type="AlphaFoldDB" id="A0A239I354"/>
<dbReference type="SUPFAM" id="SSF103473">
    <property type="entry name" value="MFS general substrate transporter"/>
    <property type="match status" value="1"/>
</dbReference>
<evidence type="ECO:0000256" key="4">
    <source>
        <dbReference type="ARBA" id="ARBA00022989"/>
    </source>
</evidence>
<gene>
    <name evidence="7" type="ORF">SAMN05444352_11785</name>
</gene>
<dbReference type="Proteomes" id="UP000198407">
    <property type="component" value="Unassembled WGS sequence"/>
</dbReference>
<feature type="transmembrane region" description="Helical" evidence="6">
    <location>
        <begin position="102"/>
        <end position="121"/>
    </location>
</feature>
<name>A0A239I354_9PSED</name>
<evidence type="ECO:0000313" key="7">
    <source>
        <dbReference type="EMBL" id="SNS87921.1"/>
    </source>
</evidence>
<evidence type="ECO:0000256" key="5">
    <source>
        <dbReference type="ARBA" id="ARBA00023136"/>
    </source>
</evidence>
<evidence type="ECO:0000256" key="1">
    <source>
        <dbReference type="ARBA" id="ARBA00004651"/>
    </source>
</evidence>
<feature type="transmembrane region" description="Helical" evidence="6">
    <location>
        <begin position="21"/>
        <end position="40"/>
    </location>
</feature>
<sequence length="415" mass="44659">MIQEGHSIYATNISLIITARFFSDFGAFLNMVALSTYVYMLSQSVLQVSLFLACRVTGGVLASLVGVPFFRRFRGRFSLLAFDILRASLLSLLLILPSGLQLYVLPAIALGIGLGNSMFAIGLNSQLPWWVEESRRISTNAWLTSLSAMGAVAGSLVAGLLLASIGYEAVFLLNIVVCLFAGLCVLPLRFLVTPTQGPAQSQQQEWRNLRSGLRSAPILGGMLLVTIADTLGSAAHNVGFPILSELITPASAGKTMGLLLAVWAAGKFTGARVADGLLRRGAVVRLERLFLVGVALMSLGFIGTFQQSAIPWALAFVAIAGIGDGISDVSLVSRIQSEPDQLRLPVFSLMTLLQQTGFGIGMLIVAPFYVWFSPAVVIVIFHGLPLLTLVGVALLSHRAHRDSNNRRRDLRKRPH</sequence>
<dbReference type="InterPro" id="IPR036259">
    <property type="entry name" value="MFS_trans_sf"/>
</dbReference>
<feature type="transmembrane region" description="Helical" evidence="6">
    <location>
        <begin position="46"/>
        <end position="70"/>
    </location>
</feature>
<feature type="transmembrane region" description="Helical" evidence="6">
    <location>
        <begin position="375"/>
        <end position="396"/>
    </location>
</feature>
<dbReference type="OrthoDB" id="6447669at2"/>
<keyword evidence="5 6" id="KW-0472">Membrane</keyword>
<evidence type="ECO:0000256" key="3">
    <source>
        <dbReference type="ARBA" id="ARBA00022692"/>
    </source>
</evidence>
<dbReference type="EMBL" id="FZOL01000017">
    <property type="protein sequence ID" value="SNS87921.1"/>
    <property type="molecule type" value="Genomic_DNA"/>
</dbReference>
<dbReference type="Pfam" id="PF07690">
    <property type="entry name" value="MFS_1"/>
    <property type="match status" value="1"/>
</dbReference>
<organism evidence="7 8">
    <name type="scientific">Pseudomonas japonica</name>
    <dbReference type="NCBI Taxonomy" id="256466"/>
    <lineage>
        <taxon>Bacteria</taxon>
        <taxon>Pseudomonadati</taxon>
        <taxon>Pseudomonadota</taxon>
        <taxon>Gammaproteobacteria</taxon>
        <taxon>Pseudomonadales</taxon>
        <taxon>Pseudomonadaceae</taxon>
        <taxon>Pseudomonas</taxon>
    </lineage>
</organism>
<dbReference type="InterPro" id="IPR011701">
    <property type="entry name" value="MFS"/>
</dbReference>
<feature type="transmembrane region" description="Helical" evidence="6">
    <location>
        <begin position="213"/>
        <end position="235"/>
    </location>
</feature>
<comment type="subcellular location">
    <subcellularLocation>
        <location evidence="1">Cell membrane</location>
        <topology evidence="1">Multi-pass membrane protein</topology>
    </subcellularLocation>
</comment>
<keyword evidence="3 6" id="KW-0812">Transmembrane</keyword>
<dbReference type="RefSeq" id="WP_042126912.1">
    <property type="nucleotide sequence ID" value="NZ_FZOL01000017.1"/>
</dbReference>
<dbReference type="PANTHER" id="PTHR23513:SF18">
    <property type="entry name" value="INTEGRAL MEMBRANE PROTEIN"/>
    <property type="match status" value="1"/>
</dbReference>
<feature type="transmembrane region" description="Helical" evidence="6">
    <location>
        <begin position="344"/>
        <end position="369"/>
    </location>
</feature>
<evidence type="ECO:0000256" key="2">
    <source>
        <dbReference type="ARBA" id="ARBA00022475"/>
    </source>
</evidence>
<accession>A0A239I354</accession>
<dbReference type="GO" id="GO:0005886">
    <property type="term" value="C:plasma membrane"/>
    <property type="evidence" value="ECO:0007669"/>
    <property type="project" value="UniProtKB-SubCell"/>
</dbReference>
<protein>
    <submittedName>
        <fullName evidence="7">Major Facilitator Superfamily protein</fullName>
    </submittedName>
</protein>
<feature type="transmembrane region" description="Helical" evidence="6">
    <location>
        <begin position="77"/>
        <end position="96"/>
    </location>
</feature>
<keyword evidence="4 6" id="KW-1133">Transmembrane helix</keyword>
<proteinExistence type="predicted"/>
<feature type="transmembrane region" description="Helical" evidence="6">
    <location>
        <begin position="286"/>
        <end position="306"/>
    </location>
</feature>
<evidence type="ECO:0000256" key="6">
    <source>
        <dbReference type="SAM" id="Phobius"/>
    </source>
</evidence>
<evidence type="ECO:0000313" key="8">
    <source>
        <dbReference type="Proteomes" id="UP000198407"/>
    </source>
</evidence>
<feature type="transmembrane region" description="Helical" evidence="6">
    <location>
        <begin position="142"/>
        <end position="165"/>
    </location>
</feature>
<feature type="transmembrane region" description="Helical" evidence="6">
    <location>
        <begin position="171"/>
        <end position="192"/>
    </location>
</feature>
<feature type="transmembrane region" description="Helical" evidence="6">
    <location>
        <begin position="255"/>
        <end position="274"/>
    </location>
</feature>
<dbReference type="STRING" id="1215104.GCA_000730585_01929"/>
<dbReference type="Gene3D" id="1.20.1250.20">
    <property type="entry name" value="MFS general substrate transporter like domains"/>
    <property type="match status" value="1"/>
</dbReference>
<dbReference type="GO" id="GO:0022857">
    <property type="term" value="F:transmembrane transporter activity"/>
    <property type="evidence" value="ECO:0007669"/>
    <property type="project" value="InterPro"/>
</dbReference>
<feature type="transmembrane region" description="Helical" evidence="6">
    <location>
        <begin position="312"/>
        <end position="332"/>
    </location>
</feature>
<keyword evidence="2" id="KW-1003">Cell membrane</keyword>